<proteinExistence type="predicted"/>
<feature type="transmembrane region" description="Helical" evidence="6">
    <location>
        <begin position="103"/>
        <end position="124"/>
    </location>
</feature>
<dbReference type="RefSeq" id="WP_220379489.1">
    <property type="nucleotide sequence ID" value="NZ_CP080544.1"/>
</dbReference>
<feature type="transmembrane region" description="Helical" evidence="6">
    <location>
        <begin position="21"/>
        <end position="40"/>
    </location>
</feature>
<dbReference type="PANTHER" id="PTHR36115:SF10">
    <property type="entry name" value="RDD DOMAIN-CONTAINING PROTEIN"/>
    <property type="match status" value="1"/>
</dbReference>
<keyword evidence="2" id="KW-1003">Cell membrane</keyword>
<evidence type="ECO:0000256" key="2">
    <source>
        <dbReference type="ARBA" id="ARBA00022475"/>
    </source>
</evidence>
<evidence type="ECO:0000313" key="8">
    <source>
        <dbReference type="EMBL" id="QYR52704.1"/>
    </source>
</evidence>
<evidence type="ECO:0000256" key="3">
    <source>
        <dbReference type="ARBA" id="ARBA00022692"/>
    </source>
</evidence>
<comment type="subcellular location">
    <subcellularLocation>
        <location evidence="1">Cell membrane</location>
        <topology evidence="1">Multi-pass membrane protein</topology>
    </subcellularLocation>
</comment>
<keyword evidence="9" id="KW-1185">Reference proteome</keyword>
<name>A0ABX8WQA1_9GAMM</name>
<organism evidence="8 9">
    <name type="scientific">Lysobacter soyae</name>
    <dbReference type="NCBI Taxonomy" id="2764185"/>
    <lineage>
        <taxon>Bacteria</taxon>
        <taxon>Pseudomonadati</taxon>
        <taxon>Pseudomonadota</taxon>
        <taxon>Gammaproteobacteria</taxon>
        <taxon>Lysobacterales</taxon>
        <taxon>Lysobacteraceae</taxon>
        <taxon>Lysobacter</taxon>
    </lineage>
</organism>
<dbReference type="InterPro" id="IPR010432">
    <property type="entry name" value="RDD"/>
</dbReference>
<keyword evidence="5 6" id="KW-0472">Membrane</keyword>
<feature type="transmembrane region" description="Helical" evidence="6">
    <location>
        <begin position="52"/>
        <end position="73"/>
    </location>
</feature>
<evidence type="ECO:0000256" key="4">
    <source>
        <dbReference type="ARBA" id="ARBA00022989"/>
    </source>
</evidence>
<evidence type="ECO:0000313" key="9">
    <source>
        <dbReference type="Proteomes" id="UP000824755"/>
    </source>
</evidence>
<accession>A0ABX8WQA1</accession>
<evidence type="ECO:0000256" key="5">
    <source>
        <dbReference type="ARBA" id="ARBA00023136"/>
    </source>
</evidence>
<evidence type="ECO:0000259" key="7">
    <source>
        <dbReference type="Pfam" id="PF06271"/>
    </source>
</evidence>
<protein>
    <submittedName>
        <fullName evidence="8">RDD family protein</fullName>
    </submittedName>
</protein>
<feature type="domain" description="RDD" evidence="7">
    <location>
        <begin position="15"/>
        <end position="138"/>
    </location>
</feature>
<sequence length="153" mass="17161">MQDRTHTLTPIDPRLGWRVLALVYDFFPALALWFVVAVTFTALHGDSIRGGWLGLVEFACLYALTGLYATASWRRGGQTIGMKPWHLYVDAADGGRASLRHLWLRYLVGSVSLLCAGAGFWWALFDRDKLTWHDRISGTRLIRDPARDGARGA</sequence>
<dbReference type="EMBL" id="CP080544">
    <property type="protein sequence ID" value="QYR52704.1"/>
    <property type="molecule type" value="Genomic_DNA"/>
</dbReference>
<keyword evidence="4 6" id="KW-1133">Transmembrane helix</keyword>
<evidence type="ECO:0000256" key="1">
    <source>
        <dbReference type="ARBA" id="ARBA00004651"/>
    </source>
</evidence>
<dbReference type="InterPro" id="IPR051791">
    <property type="entry name" value="Pra-immunoreactive"/>
</dbReference>
<reference evidence="8 9" key="1">
    <citation type="submission" date="2021-08" db="EMBL/GenBank/DDBJ databases">
        <title>Lysobacter sp. strain CJ11 Genome sequencing and assembly.</title>
        <authorList>
            <person name="Kim I."/>
        </authorList>
    </citation>
    <scope>NUCLEOTIDE SEQUENCE [LARGE SCALE GENOMIC DNA]</scope>
    <source>
        <strain evidence="8 9">CJ11</strain>
    </source>
</reference>
<gene>
    <name evidence="8" type="ORF">H8L67_08980</name>
</gene>
<dbReference type="Proteomes" id="UP000824755">
    <property type="component" value="Chromosome"/>
</dbReference>
<evidence type="ECO:0000256" key="6">
    <source>
        <dbReference type="SAM" id="Phobius"/>
    </source>
</evidence>
<dbReference type="Pfam" id="PF06271">
    <property type="entry name" value="RDD"/>
    <property type="match status" value="1"/>
</dbReference>
<keyword evidence="3 6" id="KW-0812">Transmembrane</keyword>
<dbReference type="PANTHER" id="PTHR36115">
    <property type="entry name" value="PROLINE-RICH ANTIGEN HOMOLOG-RELATED"/>
    <property type="match status" value="1"/>
</dbReference>